<dbReference type="Proteomes" id="UP000297245">
    <property type="component" value="Unassembled WGS sequence"/>
</dbReference>
<proteinExistence type="predicted"/>
<dbReference type="EMBL" id="ML180494">
    <property type="protein sequence ID" value="THU77270.1"/>
    <property type="molecule type" value="Genomic_DNA"/>
</dbReference>
<gene>
    <name evidence="2" type="ORF">K435DRAFT_812606</name>
</gene>
<sequence length="125" mass="13693">MDGIKSQRHEKEDTCQEVEGSTIRAKGYERPTELLDKIVEELKRHYGHLGGYKDKNLAQPGNPSVLGVSVSPGGYMLSYGSSPCGYVVTEQLAFSGIAPLISYIPLLHVLPAAIDLADPRRIIRL</sequence>
<feature type="region of interest" description="Disordered" evidence="1">
    <location>
        <begin position="1"/>
        <end position="22"/>
    </location>
</feature>
<organism evidence="2 3">
    <name type="scientific">Dendrothele bispora (strain CBS 962.96)</name>
    <dbReference type="NCBI Taxonomy" id="1314807"/>
    <lineage>
        <taxon>Eukaryota</taxon>
        <taxon>Fungi</taxon>
        <taxon>Dikarya</taxon>
        <taxon>Basidiomycota</taxon>
        <taxon>Agaricomycotina</taxon>
        <taxon>Agaricomycetes</taxon>
        <taxon>Agaricomycetidae</taxon>
        <taxon>Agaricales</taxon>
        <taxon>Agaricales incertae sedis</taxon>
        <taxon>Dendrothele</taxon>
    </lineage>
</organism>
<evidence type="ECO:0000313" key="3">
    <source>
        <dbReference type="Proteomes" id="UP000297245"/>
    </source>
</evidence>
<feature type="compositionally biased region" description="Basic and acidic residues" evidence="1">
    <location>
        <begin position="1"/>
        <end position="14"/>
    </location>
</feature>
<reference evidence="2 3" key="1">
    <citation type="journal article" date="2019" name="Nat. Ecol. Evol.">
        <title>Megaphylogeny resolves global patterns of mushroom evolution.</title>
        <authorList>
            <person name="Varga T."/>
            <person name="Krizsan K."/>
            <person name="Foldi C."/>
            <person name="Dima B."/>
            <person name="Sanchez-Garcia M."/>
            <person name="Sanchez-Ramirez S."/>
            <person name="Szollosi G.J."/>
            <person name="Szarkandi J.G."/>
            <person name="Papp V."/>
            <person name="Albert L."/>
            <person name="Andreopoulos W."/>
            <person name="Angelini C."/>
            <person name="Antonin V."/>
            <person name="Barry K.W."/>
            <person name="Bougher N.L."/>
            <person name="Buchanan P."/>
            <person name="Buyck B."/>
            <person name="Bense V."/>
            <person name="Catcheside P."/>
            <person name="Chovatia M."/>
            <person name="Cooper J."/>
            <person name="Damon W."/>
            <person name="Desjardin D."/>
            <person name="Finy P."/>
            <person name="Geml J."/>
            <person name="Haridas S."/>
            <person name="Hughes K."/>
            <person name="Justo A."/>
            <person name="Karasinski D."/>
            <person name="Kautmanova I."/>
            <person name="Kiss B."/>
            <person name="Kocsube S."/>
            <person name="Kotiranta H."/>
            <person name="LaButti K.M."/>
            <person name="Lechner B.E."/>
            <person name="Liimatainen K."/>
            <person name="Lipzen A."/>
            <person name="Lukacs Z."/>
            <person name="Mihaltcheva S."/>
            <person name="Morgado L.N."/>
            <person name="Niskanen T."/>
            <person name="Noordeloos M.E."/>
            <person name="Ohm R.A."/>
            <person name="Ortiz-Santana B."/>
            <person name="Ovrebo C."/>
            <person name="Racz N."/>
            <person name="Riley R."/>
            <person name="Savchenko A."/>
            <person name="Shiryaev A."/>
            <person name="Soop K."/>
            <person name="Spirin V."/>
            <person name="Szebenyi C."/>
            <person name="Tomsovsky M."/>
            <person name="Tulloss R.E."/>
            <person name="Uehling J."/>
            <person name="Grigoriev I.V."/>
            <person name="Vagvolgyi C."/>
            <person name="Papp T."/>
            <person name="Martin F.M."/>
            <person name="Miettinen O."/>
            <person name="Hibbett D.S."/>
            <person name="Nagy L.G."/>
        </authorList>
    </citation>
    <scope>NUCLEOTIDE SEQUENCE [LARGE SCALE GENOMIC DNA]</scope>
    <source>
        <strain evidence="2 3">CBS 962.96</strain>
    </source>
</reference>
<dbReference type="AlphaFoldDB" id="A0A4S8KNW2"/>
<accession>A0A4S8KNW2</accession>
<evidence type="ECO:0000313" key="2">
    <source>
        <dbReference type="EMBL" id="THU77270.1"/>
    </source>
</evidence>
<name>A0A4S8KNW2_DENBC</name>
<protein>
    <submittedName>
        <fullName evidence="2">Uncharacterized protein</fullName>
    </submittedName>
</protein>
<keyword evidence="3" id="KW-1185">Reference proteome</keyword>
<evidence type="ECO:0000256" key="1">
    <source>
        <dbReference type="SAM" id="MobiDB-lite"/>
    </source>
</evidence>